<evidence type="ECO:0000313" key="2">
    <source>
        <dbReference type="EnsemblMetazoa" id="Aqu2.1.33996_001"/>
    </source>
</evidence>
<dbReference type="STRING" id="400682.A0A1X7V209"/>
<dbReference type="EnsemblMetazoa" id="Aqu2.1.33996_001">
    <property type="protein sequence ID" value="Aqu2.1.33996_001"/>
    <property type="gene ID" value="Aqu2.1.33996"/>
</dbReference>
<name>A0A1X7V209_AMPQE</name>
<dbReference type="PANTHER" id="PTHR35871:SF1">
    <property type="entry name" value="CXC1-LIKE CYSTEINE CLUSTER ASSOCIATED WITH KDZ TRANSPOSASES DOMAIN-CONTAINING PROTEIN"/>
    <property type="match status" value="1"/>
</dbReference>
<proteinExistence type="predicted"/>
<feature type="region of interest" description="Disordered" evidence="1">
    <location>
        <begin position="1"/>
        <end position="23"/>
    </location>
</feature>
<organism evidence="2">
    <name type="scientific">Amphimedon queenslandica</name>
    <name type="common">Sponge</name>
    <dbReference type="NCBI Taxonomy" id="400682"/>
    <lineage>
        <taxon>Eukaryota</taxon>
        <taxon>Metazoa</taxon>
        <taxon>Porifera</taxon>
        <taxon>Demospongiae</taxon>
        <taxon>Heteroscleromorpha</taxon>
        <taxon>Haplosclerida</taxon>
        <taxon>Niphatidae</taxon>
        <taxon>Amphimedon</taxon>
    </lineage>
</organism>
<dbReference type="eggNOG" id="ENOG502SWWM">
    <property type="taxonomic scope" value="Eukaryota"/>
</dbReference>
<protein>
    <submittedName>
        <fullName evidence="2">Uncharacterized protein</fullName>
    </submittedName>
</protein>
<evidence type="ECO:0000256" key="1">
    <source>
        <dbReference type="SAM" id="MobiDB-lite"/>
    </source>
</evidence>
<feature type="compositionally biased region" description="Basic residues" evidence="1">
    <location>
        <begin position="1"/>
        <end position="10"/>
    </location>
</feature>
<reference evidence="2" key="1">
    <citation type="submission" date="2017-05" db="UniProtKB">
        <authorList>
            <consortium name="EnsemblMetazoa"/>
        </authorList>
    </citation>
    <scope>IDENTIFICATION</scope>
</reference>
<dbReference type="AlphaFoldDB" id="A0A1X7V209"/>
<dbReference type="PANTHER" id="PTHR35871">
    <property type="entry name" value="EXPRESSED PROTEIN"/>
    <property type="match status" value="1"/>
</dbReference>
<accession>A0A1X7V209</accession>
<dbReference type="InParanoid" id="A0A1X7V209"/>
<sequence>MNSSSWKRKRALQDKMRKVRSGKRRKVSDVAYVESESSQNEEVTIEIPDLSEARLYVQDFSDADDTDVEFEPSENYEDYLSTIPRETLKVLAVMMMDCFTTRFGLTNVAAAKESGLLFDVNEKTVRNWRSEFYANKGSFHESKQGKHKRPFVLDDEECRSKASQWVRSNACVKGKPNKTALKFCHWVNTDLLPNADLPPSLPQSIKERTAVKWLHELGFRSQRHKKGIYIDGHERKDVVEYRRIFLRKIEILEKTHLPPPNCSDGLSTSFD</sequence>